<dbReference type="PANTHER" id="PTHR32268:SF11">
    <property type="entry name" value="HOMOSERINE O-ACETYLTRANSFERASE"/>
    <property type="match status" value="1"/>
</dbReference>
<name>A0ABU4RYZ8_9GAMM</name>
<dbReference type="RefSeq" id="WP_302723772.1">
    <property type="nucleotide sequence ID" value="NZ_JAULRU010000692.1"/>
</dbReference>
<feature type="binding site" evidence="2">
    <location>
        <position position="358"/>
    </location>
    <ligand>
        <name>substrate</name>
    </ligand>
</feature>
<keyword evidence="2" id="KW-0028">Amino-acid biosynthesis</keyword>
<dbReference type="GO" id="GO:0004414">
    <property type="term" value="F:homoserine O-acetyltransferase activity"/>
    <property type="evidence" value="ECO:0007669"/>
    <property type="project" value="UniProtKB-EC"/>
</dbReference>
<comment type="caution">
    <text evidence="2">Lacks conserved residue(s) required for the propagation of feature annotation.</text>
</comment>
<comment type="catalytic activity">
    <reaction evidence="2">
        <text>L-homoserine + succinyl-CoA = O-succinyl-L-homoserine + CoA</text>
        <dbReference type="Rhea" id="RHEA:22008"/>
        <dbReference type="ChEBI" id="CHEBI:57287"/>
        <dbReference type="ChEBI" id="CHEBI:57292"/>
        <dbReference type="ChEBI" id="CHEBI:57476"/>
        <dbReference type="ChEBI" id="CHEBI:57661"/>
        <dbReference type="EC" id="2.3.1.46"/>
    </reaction>
</comment>
<evidence type="ECO:0000256" key="2">
    <source>
        <dbReference type="HAMAP-Rule" id="MF_00296"/>
    </source>
</evidence>
<evidence type="ECO:0000313" key="4">
    <source>
        <dbReference type="EMBL" id="MDX6850135.1"/>
    </source>
</evidence>
<feature type="active site" evidence="2">
    <location>
        <position position="357"/>
    </location>
</feature>
<dbReference type="HAMAP" id="MF_00296">
    <property type="entry name" value="MetX_acyltransf"/>
    <property type="match status" value="1"/>
</dbReference>
<dbReference type="PANTHER" id="PTHR32268">
    <property type="entry name" value="HOMOSERINE O-ACETYLTRANSFERASE"/>
    <property type="match status" value="1"/>
</dbReference>
<keyword evidence="2" id="KW-0486">Methionine biosynthesis</keyword>
<keyword evidence="2" id="KW-0963">Cytoplasm</keyword>
<dbReference type="Gene3D" id="1.10.1740.110">
    <property type="match status" value="1"/>
</dbReference>
<protein>
    <recommendedName>
        <fullName evidence="2">Homoserine O-succinyltransferase</fullName>
        <shortName evidence="2">HST</shortName>
        <ecNumber evidence="2">2.3.1.46</ecNumber>
    </recommendedName>
    <alternativeName>
        <fullName evidence="2">Homoserine transsuccinylase</fullName>
        <shortName evidence="2">HTS</shortName>
    </alternativeName>
</protein>
<comment type="similarity">
    <text evidence="2">Belongs to the AB hydrolase superfamily. MetX family.</text>
</comment>
<accession>A0ABU4RYZ8</accession>
<dbReference type="PIRSF" id="PIRSF000443">
    <property type="entry name" value="Homoser_Ac_trans"/>
    <property type="match status" value="1"/>
</dbReference>
<feature type="active site" description="Nucleophile" evidence="2">
    <location>
        <position position="157"/>
    </location>
</feature>
<proteinExistence type="inferred from homology"/>
<dbReference type="NCBIfam" id="NF001209">
    <property type="entry name" value="PRK00175.1"/>
    <property type="match status" value="1"/>
</dbReference>
<comment type="subunit">
    <text evidence="2">Homodimer.</text>
</comment>
<comment type="function">
    <text evidence="2">Transfers a succinyl group from succinyl-CoA to L-homoserine, forming succinyl-L-homoserine.</text>
</comment>
<evidence type="ECO:0000259" key="3">
    <source>
        <dbReference type="Pfam" id="PF00561"/>
    </source>
</evidence>
<dbReference type="Pfam" id="PF00561">
    <property type="entry name" value="Abhydrolase_1"/>
    <property type="match status" value="1"/>
</dbReference>
<reference evidence="4 5" key="1">
    <citation type="submission" date="2023-11" db="EMBL/GenBank/DDBJ databases">
        <title>Gilvimarinus fulvus sp. nov., isolated from the surface of Kelp.</title>
        <authorList>
            <person name="Sun Y.Y."/>
            <person name="Gong Y."/>
            <person name="Du Z.J."/>
        </authorList>
    </citation>
    <scope>NUCLEOTIDE SEQUENCE [LARGE SCALE GENOMIC DNA]</scope>
    <source>
        <strain evidence="4 5">SDUM040013</strain>
    </source>
</reference>
<dbReference type="InterPro" id="IPR008220">
    <property type="entry name" value="HAT_MetX-like"/>
</dbReference>
<dbReference type="SUPFAM" id="SSF53474">
    <property type="entry name" value="alpha/beta-Hydrolases"/>
    <property type="match status" value="1"/>
</dbReference>
<evidence type="ECO:0000313" key="5">
    <source>
        <dbReference type="Proteomes" id="UP001273505"/>
    </source>
</evidence>
<feature type="binding site" evidence="2">
    <location>
        <position position="227"/>
    </location>
    <ligand>
        <name>substrate</name>
    </ligand>
</feature>
<feature type="domain" description="AB hydrolase-1" evidence="3">
    <location>
        <begin position="51"/>
        <end position="361"/>
    </location>
</feature>
<dbReference type="Gene3D" id="3.40.50.1820">
    <property type="entry name" value="alpha/beta hydrolase"/>
    <property type="match status" value="1"/>
</dbReference>
<feature type="site" description="Important for acyl-CoA specificity" evidence="2">
    <location>
        <position position="326"/>
    </location>
</feature>
<organism evidence="4 5">
    <name type="scientific">Gilvimarinus gilvus</name>
    <dbReference type="NCBI Taxonomy" id="3058038"/>
    <lineage>
        <taxon>Bacteria</taxon>
        <taxon>Pseudomonadati</taxon>
        <taxon>Pseudomonadota</taxon>
        <taxon>Gammaproteobacteria</taxon>
        <taxon>Cellvibrionales</taxon>
        <taxon>Cellvibrionaceae</taxon>
        <taxon>Gilvimarinus</taxon>
    </lineage>
</organism>
<dbReference type="EC" id="2.3.1.46" evidence="2"/>
<dbReference type="InterPro" id="IPR000073">
    <property type="entry name" value="AB_hydrolase_1"/>
</dbReference>
<gene>
    <name evidence="2" type="primary">metXS</name>
    <name evidence="4" type="ORF">SCD92_12250</name>
</gene>
<dbReference type="InterPro" id="IPR029058">
    <property type="entry name" value="AB_hydrolase_fold"/>
</dbReference>
<dbReference type="NCBIfam" id="TIGR01392">
    <property type="entry name" value="homoserO_Ac_trn"/>
    <property type="match status" value="1"/>
</dbReference>
<dbReference type="EMBL" id="JAXAFO010000020">
    <property type="protein sequence ID" value="MDX6850135.1"/>
    <property type="molecule type" value="Genomic_DNA"/>
</dbReference>
<keyword evidence="2 4" id="KW-0012">Acyltransferase</keyword>
<comment type="subcellular location">
    <subcellularLocation>
        <location evidence="2">Cytoplasm</location>
    </subcellularLocation>
</comment>
<feature type="active site" evidence="2">
    <location>
        <position position="324"/>
    </location>
</feature>
<comment type="pathway">
    <text evidence="2">Amino-acid biosynthesis; L-methionine biosynthesis via de novo pathway; O-succinyl-L-homoserine from L-homoserine: step 1/1.</text>
</comment>
<sequence>MTKTFAPDSVGLVTPFTVQFDEPLDLACGRTLSNYELVVETYGTLNANKSNAILICHALSGNHHAAGFHSEDDRKPGWWDGYIGPGKAIDTNKFFIVSLNNLGGCSGSTGPRSINPDTGKPWGADFPKLRVRDWVHSQARLADSLGINQWAAVIGGSLGGMQAMRWALEYPSRVRNCVVIASAMKLSAQNIAFNETARQAIISDPEFHNGNYLDHNTYPKNGLAIARMIGHITYLSDDVMGEKFGRDLRSGSFDQGLDELVEFQVESYLRYQGDSFSKNFDANTYILMTRALDYFDLAREYGDDAAAAFRRAQCDFYVASFTTDWRFPIERSREIVDALISAQKNVSYTEVESPYGHDAFLLPNEHYCESFSRYLAGIDTE</sequence>
<keyword evidence="5" id="KW-1185">Reference proteome</keyword>
<dbReference type="Proteomes" id="UP001273505">
    <property type="component" value="Unassembled WGS sequence"/>
</dbReference>
<comment type="caution">
    <text evidence="4">The sequence shown here is derived from an EMBL/GenBank/DDBJ whole genome shotgun (WGS) entry which is preliminary data.</text>
</comment>
<keyword evidence="1 2" id="KW-0808">Transferase</keyword>
<evidence type="ECO:0000256" key="1">
    <source>
        <dbReference type="ARBA" id="ARBA00022679"/>
    </source>
</evidence>